<dbReference type="SUPFAM" id="SSF53062">
    <property type="entry name" value="PTS system fructose IIA component-like"/>
    <property type="match status" value="1"/>
</dbReference>
<feature type="domain" description="PTS EIIA type-4" evidence="8">
    <location>
        <begin position="7"/>
        <end position="128"/>
    </location>
</feature>
<comment type="subcellular location">
    <subcellularLocation>
        <location evidence="1">Cytoplasm</location>
    </subcellularLocation>
</comment>
<dbReference type="GO" id="GO:0016020">
    <property type="term" value="C:membrane"/>
    <property type="evidence" value="ECO:0007669"/>
    <property type="project" value="InterPro"/>
</dbReference>
<organism evidence="10 12">
    <name type="scientific">Enterococcus avium</name>
    <name type="common">Streptococcus avium</name>
    <dbReference type="NCBI Taxonomy" id="33945"/>
    <lineage>
        <taxon>Bacteria</taxon>
        <taxon>Bacillati</taxon>
        <taxon>Bacillota</taxon>
        <taxon>Bacilli</taxon>
        <taxon>Lactobacillales</taxon>
        <taxon>Enterococcaceae</taxon>
        <taxon>Enterococcus</taxon>
    </lineage>
</organism>
<dbReference type="GO" id="GO:0005737">
    <property type="term" value="C:cytoplasm"/>
    <property type="evidence" value="ECO:0007669"/>
    <property type="project" value="UniProtKB-SubCell"/>
</dbReference>
<dbReference type="PANTHER" id="PTHR33799:SF1">
    <property type="entry name" value="PTS SYSTEM MANNOSE-SPECIFIC EIIAB COMPONENT-RELATED"/>
    <property type="match status" value="1"/>
</dbReference>
<sequence>MKGCVSMIGIIIATHDHLADSLLKTAESILGEQSCVETLNIEPGATGLQEKIEDYAKDLLTKVDELVWLVDMFGGTPFRYASYCVMDDSRQSLVTGVNLPMVLQALVNRELSAAELTKQLEIEAKQTIRRM</sequence>
<dbReference type="Pfam" id="PF03610">
    <property type="entry name" value="EIIA-man"/>
    <property type="match status" value="1"/>
</dbReference>
<proteinExistence type="predicted"/>
<evidence type="ECO:0000256" key="5">
    <source>
        <dbReference type="ARBA" id="ARBA00022679"/>
    </source>
</evidence>
<evidence type="ECO:0000256" key="7">
    <source>
        <dbReference type="ARBA" id="ARBA00022777"/>
    </source>
</evidence>
<evidence type="ECO:0000313" key="10">
    <source>
        <dbReference type="EMBL" id="TRZ35337.1"/>
    </source>
</evidence>
<keyword evidence="2" id="KW-0813">Transport</keyword>
<dbReference type="InterPro" id="IPR051471">
    <property type="entry name" value="Bacterial_PTS_sugar_comp"/>
</dbReference>
<reference evidence="9 11" key="2">
    <citation type="submission" date="2018-12" db="EMBL/GenBank/DDBJ databases">
        <title>A novel vanA-carrying plasmid in a clinical isolate of Enterococcus avium.</title>
        <authorList>
            <person name="Bernasconi O.J."/>
            <person name="Luzzaro F."/>
            <person name="Endimiani A."/>
        </authorList>
    </citation>
    <scope>NUCLEOTIDE SEQUENCE [LARGE SCALE GENOMIC DNA]</scope>
    <source>
        <strain evidence="9 11">LC0559/18</strain>
    </source>
</reference>
<evidence type="ECO:0000259" key="8">
    <source>
        <dbReference type="PROSITE" id="PS51096"/>
    </source>
</evidence>
<gene>
    <name evidence="10" type="ORF">AUF17_15165</name>
    <name evidence="9" type="ORF">EK398_02555</name>
</gene>
<dbReference type="InterPro" id="IPR036662">
    <property type="entry name" value="PTS_EIIA_man-typ_sf"/>
</dbReference>
<dbReference type="CDD" id="cd00006">
    <property type="entry name" value="PTS_IIA_man"/>
    <property type="match status" value="1"/>
</dbReference>
<dbReference type="InterPro" id="IPR033887">
    <property type="entry name" value="PTS_IIA_man"/>
</dbReference>
<keyword evidence="4" id="KW-0762">Sugar transport</keyword>
<dbReference type="Gene3D" id="3.40.50.510">
    <property type="entry name" value="Phosphotransferase system, mannose-type IIA component"/>
    <property type="match status" value="1"/>
</dbReference>
<dbReference type="PANTHER" id="PTHR33799">
    <property type="entry name" value="PTS PERMEASE-RELATED-RELATED"/>
    <property type="match status" value="1"/>
</dbReference>
<dbReference type="GO" id="GO:0009401">
    <property type="term" value="P:phosphoenolpyruvate-dependent sugar phosphotransferase system"/>
    <property type="evidence" value="ECO:0007669"/>
    <property type="project" value="UniProtKB-KW"/>
</dbReference>
<keyword evidence="5" id="KW-0808">Transferase</keyword>
<dbReference type="AlphaFoldDB" id="A0A2N8Q031"/>
<dbReference type="Proteomes" id="UP000316316">
    <property type="component" value="Unassembled WGS sequence"/>
</dbReference>
<keyword evidence="3" id="KW-0963">Cytoplasm</keyword>
<dbReference type="GO" id="GO:0016301">
    <property type="term" value="F:kinase activity"/>
    <property type="evidence" value="ECO:0007669"/>
    <property type="project" value="UniProtKB-KW"/>
</dbReference>
<evidence type="ECO:0000313" key="11">
    <source>
        <dbReference type="Proteomes" id="UP000288388"/>
    </source>
</evidence>
<evidence type="ECO:0000256" key="2">
    <source>
        <dbReference type="ARBA" id="ARBA00022448"/>
    </source>
</evidence>
<name>A0A2N8Q031_ENTAV</name>
<comment type="caution">
    <text evidence="10">The sequence shown here is derived from an EMBL/GenBank/DDBJ whole genome shotgun (WGS) entry which is preliminary data.</text>
</comment>
<reference evidence="10 12" key="1">
    <citation type="submission" date="2017-10" db="EMBL/GenBank/DDBJ databases">
        <title>FDA dAtabase for Regulatory Grade micrObial Sequences (FDA-ARGOS): Supporting development and validation of Infectious Disease Dx tests.</title>
        <authorList>
            <person name="Campos J."/>
            <person name="Goldberg B."/>
            <person name="Tallon L.J."/>
            <person name="Sadzewicz L."/>
            <person name="Sengamalay N."/>
            <person name="Ott S."/>
            <person name="Godinez A."/>
            <person name="Nagaraj S."/>
            <person name="Vyas G."/>
            <person name="Aluvathingal J."/>
            <person name="Nadendla S."/>
            <person name="Geyer C."/>
            <person name="Nandy P."/>
            <person name="Hobson J."/>
            <person name="Sichtig H."/>
        </authorList>
    </citation>
    <scope>NUCLEOTIDE SEQUENCE [LARGE SCALE GENOMIC DNA]</scope>
    <source>
        <strain evidence="10 12">FDAARGOS_185</strain>
    </source>
</reference>
<dbReference type="EMBL" id="RYZS01000001">
    <property type="protein sequence ID" value="RVU96509.1"/>
    <property type="molecule type" value="Genomic_DNA"/>
</dbReference>
<protein>
    <submittedName>
        <fullName evidence="10">PTS mannose/fructose/sorbose family IIA subunit</fullName>
    </submittedName>
</protein>
<evidence type="ECO:0000313" key="9">
    <source>
        <dbReference type="EMBL" id="RVU96509.1"/>
    </source>
</evidence>
<dbReference type="Proteomes" id="UP000288388">
    <property type="component" value="Unassembled WGS sequence"/>
</dbReference>
<keyword evidence="7" id="KW-0418">Kinase</keyword>
<accession>A0A2N8Q031</accession>
<evidence type="ECO:0000256" key="6">
    <source>
        <dbReference type="ARBA" id="ARBA00022683"/>
    </source>
</evidence>
<evidence type="ECO:0000313" key="12">
    <source>
        <dbReference type="Proteomes" id="UP000316316"/>
    </source>
</evidence>
<dbReference type="EMBL" id="PDXQ01000001">
    <property type="protein sequence ID" value="TRZ35337.1"/>
    <property type="molecule type" value="Genomic_DNA"/>
</dbReference>
<evidence type="ECO:0000256" key="3">
    <source>
        <dbReference type="ARBA" id="ARBA00022490"/>
    </source>
</evidence>
<evidence type="ECO:0000256" key="4">
    <source>
        <dbReference type="ARBA" id="ARBA00022597"/>
    </source>
</evidence>
<dbReference type="InterPro" id="IPR004701">
    <property type="entry name" value="PTS_EIIA_man-typ"/>
</dbReference>
<evidence type="ECO:0000256" key="1">
    <source>
        <dbReference type="ARBA" id="ARBA00004496"/>
    </source>
</evidence>
<keyword evidence="6" id="KW-0598">Phosphotransferase system</keyword>
<dbReference type="PROSITE" id="PS51096">
    <property type="entry name" value="PTS_EIIA_TYPE_4"/>
    <property type="match status" value="1"/>
</dbReference>